<reference evidence="14" key="2">
    <citation type="submission" date="2021-04" db="EMBL/GenBank/DDBJ databases">
        <authorList>
            <person name="Gilroy R."/>
        </authorList>
    </citation>
    <scope>NUCLEOTIDE SEQUENCE</scope>
    <source>
        <strain evidence="14">A5-1222</strain>
    </source>
</reference>
<dbReference type="EMBL" id="JAHLFM010000029">
    <property type="protein sequence ID" value="MBU3830926.1"/>
    <property type="molecule type" value="Genomic_DNA"/>
</dbReference>
<dbReference type="AlphaFoldDB" id="A0A9E2KWA2"/>
<dbReference type="Proteomes" id="UP000824247">
    <property type="component" value="Unassembled WGS sequence"/>
</dbReference>
<reference evidence="14" key="1">
    <citation type="journal article" date="2021" name="PeerJ">
        <title>Extensive microbial diversity within the chicken gut microbiome revealed by metagenomics and culture.</title>
        <authorList>
            <person name="Gilroy R."/>
            <person name="Ravi A."/>
            <person name="Getino M."/>
            <person name="Pursley I."/>
            <person name="Horton D.L."/>
            <person name="Alikhan N.F."/>
            <person name="Baker D."/>
            <person name="Gharbi K."/>
            <person name="Hall N."/>
            <person name="Watson M."/>
            <person name="Adriaenssens E.M."/>
            <person name="Foster-Nyarko E."/>
            <person name="Jarju S."/>
            <person name="Secka A."/>
            <person name="Antonio M."/>
            <person name="Oren A."/>
            <person name="Chaudhuri R.R."/>
            <person name="La Ragione R."/>
            <person name="Hildebrand F."/>
            <person name="Pallen M.J."/>
        </authorList>
    </citation>
    <scope>NUCLEOTIDE SEQUENCE</scope>
    <source>
        <strain evidence="14">A5-1222</strain>
    </source>
</reference>
<evidence type="ECO:0000256" key="11">
    <source>
        <dbReference type="RuleBase" id="RU363035"/>
    </source>
</evidence>
<dbReference type="InterPro" id="IPR009008">
    <property type="entry name" value="Val/Leu/Ile-tRNA-synth_edit"/>
</dbReference>
<keyword evidence="9 11" id="KW-0030">Aminoacyl-tRNA synthetase</keyword>
<dbReference type="PROSITE" id="PS00178">
    <property type="entry name" value="AA_TRNA_LIGASE_I"/>
    <property type="match status" value="1"/>
</dbReference>
<comment type="caution">
    <text evidence="14">The sequence shown here is derived from an EMBL/GenBank/DDBJ whole genome shotgun (WGS) entry which is preliminary data.</text>
</comment>
<dbReference type="PANTHER" id="PTHR11946:SF93">
    <property type="entry name" value="VALINE--TRNA LIGASE, CHLOROPLASTIC_MITOCHONDRIAL 2"/>
    <property type="match status" value="1"/>
</dbReference>
<evidence type="ECO:0000256" key="4">
    <source>
        <dbReference type="ARBA" id="ARBA00022490"/>
    </source>
</evidence>
<keyword evidence="12" id="KW-1133">Transmembrane helix</keyword>
<evidence type="ECO:0000256" key="8">
    <source>
        <dbReference type="ARBA" id="ARBA00022917"/>
    </source>
</evidence>
<dbReference type="GO" id="GO:0006438">
    <property type="term" value="P:valyl-tRNA aminoacylation"/>
    <property type="evidence" value="ECO:0007669"/>
    <property type="project" value="UniProtKB-UniRule"/>
</dbReference>
<evidence type="ECO:0000259" key="13">
    <source>
        <dbReference type="Pfam" id="PF00133"/>
    </source>
</evidence>
<evidence type="ECO:0000256" key="3">
    <source>
        <dbReference type="ARBA" id="ARBA00013169"/>
    </source>
</evidence>
<dbReference type="GO" id="GO:0005524">
    <property type="term" value="F:ATP binding"/>
    <property type="evidence" value="ECO:0007669"/>
    <property type="project" value="UniProtKB-KW"/>
</dbReference>
<evidence type="ECO:0000313" key="15">
    <source>
        <dbReference type="Proteomes" id="UP000824247"/>
    </source>
</evidence>
<dbReference type="Pfam" id="PF00133">
    <property type="entry name" value="tRNA-synt_1"/>
    <property type="match status" value="1"/>
</dbReference>
<dbReference type="GO" id="GO:0005829">
    <property type="term" value="C:cytosol"/>
    <property type="evidence" value="ECO:0007669"/>
    <property type="project" value="TreeGrafter"/>
</dbReference>
<dbReference type="InterPro" id="IPR001412">
    <property type="entry name" value="aa-tRNA-synth_I_CS"/>
</dbReference>
<sequence>MKNLSNKYNHIDVEKNKYDFWLENKLFSPKNDVKENFCVILPPPNVTGKLHLGHAWDVSLQDVLVRYNILLGKNVLWVPGTDHAGIATQTKFEKILKETENLTLEDLGREKFLEKIWVWAKSQSDFIHKQWKKMGIALSYDYEKFTLDTDMNQAVNYVFVELYKNNLIYRKKKLVNWDPILQTAISNIEVIHKETKSKMYYFKYFTEDKKDFVVVATTRPETMFGDVCLVANPKDKRYLKYADKKFINPANGELLPLIFDDYIDIEFGTGIMKCTPAHDFNDNELAKRHNLKVINILNPDGTIISEIEKYGNLDRFECREKLVEYIKSIGMLDHIEDIENKIGYSERTNAIVEPFLSWQWFIDIKPLANKILEMQKNENEKVQFVPEHFNNTLIQWLNNIEDWCISRQLIWGHQIPIWYKKGTNEIYCDVKPPKDEENWTRDPDVLDTWFSSGLWPFITLGWPFKNDLLDKYFPTSVLVTGYDIIFFWVSRMMMFSKFFTNK</sequence>
<dbReference type="SUPFAM" id="SSF52374">
    <property type="entry name" value="Nucleotidylyl transferase"/>
    <property type="match status" value="1"/>
</dbReference>
<comment type="subunit">
    <text evidence="2">Monomer.</text>
</comment>
<organism evidence="14 15">
    <name type="scientific">Candidatus Ureaplasma intestinipullorum</name>
    <dbReference type="NCBI Taxonomy" id="2838770"/>
    <lineage>
        <taxon>Bacteria</taxon>
        <taxon>Bacillati</taxon>
        <taxon>Mycoplasmatota</taxon>
        <taxon>Mycoplasmoidales</taxon>
        <taxon>Mycoplasmoidaceae</taxon>
        <taxon>Ureaplasma</taxon>
    </lineage>
</organism>
<evidence type="ECO:0000256" key="2">
    <source>
        <dbReference type="ARBA" id="ARBA00011245"/>
    </source>
</evidence>
<accession>A0A9E2KWA2</accession>
<dbReference type="EC" id="6.1.1.9" evidence="3 10"/>
<dbReference type="NCBIfam" id="NF004349">
    <property type="entry name" value="PRK05729.1"/>
    <property type="match status" value="1"/>
</dbReference>
<evidence type="ECO:0000256" key="10">
    <source>
        <dbReference type="NCBIfam" id="TIGR00422"/>
    </source>
</evidence>
<dbReference type="SUPFAM" id="SSF50677">
    <property type="entry name" value="ValRS/IleRS/LeuRS editing domain"/>
    <property type="match status" value="1"/>
</dbReference>
<evidence type="ECO:0000256" key="9">
    <source>
        <dbReference type="ARBA" id="ARBA00023146"/>
    </source>
</evidence>
<dbReference type="NCBIfam" id="TIGR00422">
    <property type="entry name" value="valS"/>
    <property type="match status" value="1"/>
</dbReference>
<dbReference type="InterPro" id="IPR014729">
    <property type="entry name" value="Rossmann-like_a/b/a_fold"/>
</dbReference>
<dbReference type="InterPro" id="IPR002300">
    <property type="entry name" value="aa-tRNA-synth_Ia"/>
</dbReference>
<keyword evidence="8 11" id="KW-0648">Protein biosynthesis</keyword>
<protein>
    <recommendedName>
        <fullName evidence="3 10">Valine--tRNA ligase</fullName>
        <ecNumber evidence="3 10">6.1.1.9</ecNumber>
    </recommendedName>
</protein>
<evidence type="ECO:0000256" key="7">
    <source>
        <dbReference type="ARBA" id="ARBA00022840"/>
    </source>
</evidence>
<gene>
    <name evidence="14" type="ORF">H9897_02115</name>
</gene>
<dbReference type="GO" id="GO:0002161">
    <property type="term" value="F:aminoacyl-tRNA deacylase activity"/>
    <property type="evidence" value="ECO:0007669"/>
    <property type="project" value="InterPro"/>
</dbReference>
<dbReference type="Gene3D" id="3.40.50.620">
    <property type="entry name" value="HUPs"/>
    <property type="match status" value="2"/>
</dbReference>
<feature type="transmembrane region" description="Helical" evidence="12">
    <location>
        <begin position="472"/>
        <end position="489"/>
    </location>
</feature>
<dbReference type="FunFam" id="3.40.50.620:FF:000032">
    <property type="entry name" value="Valine--tRNA ligase"/>
    <property type="match status" value="1"/>
</dbReference>
<evidence type="ECO:0000256" key="5">
    <source>
        <dbReference type="ARBA" id="ARBA00022598"/>
    </source>
</evidence>
<dbReference type="PRINTS" id="PR00986">
    <property type="entry name" value="TRNASYNTHVAL"/>
</dbReference>
<evidence type="ECO:0000256" key="6">
    <source>
        <dbReference type="ARBA" id="ARBA00022741"/>
    </source>
</evidence>
<keyword evidence="5 11" id="KW-0436">Ligase</keyword>
<keyword evidence="12" id="KW-0472">Membrane</keyword>
<dbReference type="GO" id="GO:0004832">
    <property type="term" value="F:valine-tRNA ligase activity"/>
    <property type="evidence" value="ECO:0007669"/>
    <property type="project" value="UniProtKB-UniRule"/>
</dbReference>
<keyword evidence="4" id="KW-0963">Cytoplasm</keyword>
<keyword evidence="7 11" id="KW-0067">ATP-binding</keyword>
<evidence type="ECO:0000256" key="12">
    <source>
        <dbReference type="SAM" id="Phobius"/>
    </source>
</evidence>
<dbReference type="InterPro" id="IPR002303">
    <property type="entry name" value="Valyl-tRNA_ligase"/>
</dbReference>
<comment type="subcellular location">
    <subcellularLocation>
        <location evidence="1">Cytoplasm</location>
    </subcellularLocation>
</comment>
<evidence type="ECO:0000256" key="1">
    <source>
        <dbReference type="ARBA" id="ARBA00004496"/>
    </source>
</evidence>
<feature type="domain" description="Aminoacyl-tRNA synthetase class Ia" evidence="13">
    <location>
        <begin position="18"/>
        <end position="501"/>
    </location>
</feature>
<keyword evidence="12" id="KW-0812">Transmembrane</keyword>
<name>A0A9E2KWA2_9BACT</name>
<feature type="non-terminal residue" evidence="14">
    <location>
        <position position="502"/>
    </location>
</feature>
<comment type="similarity">
    <text evidence="11">Belongs to the class-I aminoacyl-tRNA synthetase family.</text>
</comment>
<proteinExistence type="inferred from homology"/>
<evidence type="ECO:0000313" key="14">
    <source>
        <dbReference type="EMBL" id="MBU3830926.1"/>
    </source>
</evidence>
<dbReference type="PANTHER" id="PTHR11946">
    <property type="entry name" value="VALYL-TRNA SYNTHETASES"/>
    <property type="match status" value="1"/>
</dbReference>
<keyword evidence="6 11" id="KW-0547">Nucleotide-binding</keyword>